<accession>A0A1M5YFM1</accession>
<dbReference type="RefSeq" id="WP_072744814.1">
    <property type="nucleotide sequence ID" value="NZ_FQXR01000011.1"/>
</dbReference>
<feature type="transmembrane region" description="Helical" evidence="1">
    <location>
        <begin position="102"/>
        <end position="124"/>
    </location>
</feature>
<feature type="transmembrane region" description="Helical" evidence="1">
    <location>
        <begin position="259"/>
        <end position="276"/>
    </location>
</feature>
<evidence type="ECO:0000313" key="3">
    <source>
        <dbReference type="Proteomes" id="UP000184389"/>
    </source>
</evidence>
<reference evidence="2 3" key="1">
    <citation type="submission" date="2016-11" db="EMBL/GenBank/DDBJ databases">
        <authorList>
            <person name="Jaros S."/>
            <person name="Januszkiewicz K."/>
            <person name="Wedrychowicz H."/>
        </authorList>
    </citation>
    <scope>NUCLEOTIDE SEQUENCE [LARGE SCALE GENOMIC DNA]</scope>
    <source>
        <strain evidence="2 3">DSM 13106</strain>
    </source>
</reference>
<evidence type="ECO:0000256" key="1">
    <source>
        <dbReference type="SAM" id="Phobius"/>
    </source>
</evidence>
<dbReference type="Pfam" id="PF19478">
    <property type="entry name" value="TrbL_2"/>
    <property type="match status" value="1"/>
</dbReference>
<dbReference type="EMBL" id="FQXR01000011">
    <property type="protein sequence ID" value="SHI10837.1"/>
    <property type="molecule type" value="Genomic_DNA"/>
</dbReference>
<keyword evidence="1" id="KW-0812">Transmembrane</keyword>
<keyword evidence="1" id="KW-0472">Membrane</keyword>
<name>A0A1M5YFM1_9FIRM</name>
<keyword evidence="1" id="KW-1133">Transmembrane helix</keyword>
<sequence length="289" mass="31924">MGGIFDKLTEYIKEILIGIIEGNLTNMFTDVNEKVGTIAIEVGKTPQGWNNSIFNMIRSLSETVIIPIAGIMITFVLCYEPISMLIDRNNLHDVDTWMFFKWIFKSIVAIYLVTHTFDIIMATFDVAQNMVSSAAGVIDIEANIDISSSVLSMVEVLEDRSVAELIGISLETTAVKFCMDALSIIITVILYGRMIEIYLVSSVGPVPLATMTNREWGQVGNNYLRSLIALGFQGFFIMVCVGIYAVLVKTITVTDNIHASIFMILSYTVLLAFSLFKTGSVAKSVLNAH</sequence>
<organism evidence="2 3">
    <name type="scientific">Sporanaerobacter acetigenes DSM 13106</name>
    <dbReference type="NCBI Taxonomy" id="1123281"/>
    <lineage>
        <taxon>Bacteria</taxon>
        <taxon>Bacillati</taxon>
        <taxon>Bacillota</taxon>
        <taxon>Tissierellia</taxon>
        <taxon>Tissierellales</taxon>
        <taxon>Sporanaerobacteraceae</taxon>
        <taxon>Sporanaerobacter</taxon>
    </lineage>
</organism>
<feature type="transmembrane region" description="Helical" evidence="1">
    <location>
        <begin position="64"/>
        <end position="82"/>
    </location>
</feature>
<feature type="transmembrane region" description="Helical" evidence="1">
    <location>
        <begin position="223"/>
        <end position="247"/>
    </location>
</feature>
<feature type="transmembrane region" description="Helical" evidence="1">
    <location>
        <begin position="181"/>
        <end position="203"/>
    </location>
</feature>
<evidence type="ECO:0000313" key="2">
    <source>
        <dbReference type="EMBL" id="SHI10837.1"/>
    </source>
</evidence>
<protein>
    <recommendedName>
        <fullName evidence="4">TrbL/VirB6 plasmid conjugal transfer protein</fullName>
    </recommendedName>
</protein>
<dbReference type="STRING" id="1123281.SAMN02745180_02170"/>
<keyword evidence="3" id="KW-1185">Reference proteome</keyword>
<gene>
    <name evidence="2" type="ORF">SAMN02745180_02170</name>
</gene>
<dbReference type="AlphaFoldDB" id="A0A1M5YFM1"/>
<dbReference type="OrthoDB" id="9805295at2"/>
<proteinExistence type="predicted"/>
<dbReference type="InterPro" id="IPR045798">
    <property type="entry name" value="TrbL_Firmicutes"/>
</dbReference>
<dbReference type="Proteomes" id="UP000184389">
    <property type="component" value="Unassembled WGS sequence"/>
</dbReference>
<evidence type="ECO:0008006" key="4">
    <source>
        <dbReference type="Google" id="ProtNLM"/>
    </source>
</evidence>